<organism evidence="2 3">
    <name type="scientific">Arabidopsis suecica</name>
    <name type="common">Swedish thale-cress</name>
    <name type="synonym">Cardaminopsis suecica</name>
    <dbReference type="NCBI Taxonomy" id="45249"/>
    <lineage>
        <taxon>Eukaryota</taxon>
        <taxon>Viridiplantae</taxon>
        <taxon>Streptophyta</taxon>
        <taxon>Embryophyta</taxon>
        <taxon>Tracheophyta</taxon>
        <taxon>Spermatophyta</taxon>
        <taxon>Magnoliopsida</taxon>
        <taxon>eudicotyledons</taxon>
        <taxon>Gunneridae</taxon>
        <taxon>Pentapetalae</taxon>
        <taxon>rosids</taxon>
        <taxon>malvids</taxon>
        <taxon>Brassicales</taxon>
        <taxon>Brassicaceae</taxon>
        <taxon>Camelineae</taxon>
        <taxon>Arabidopsis</taxon>
    </lineage>
</organism>
<protein>
    <submittedName>
        <fullName evidence="2">Nucleic acid-binding OB-fold</fullName>
    </submittedName>
</protein>
<evidence type="ECO:0000259" key="1">
    <source>
        <dbReference type="Pfam" id="PF02721"/>
    </source>
</evidence>
<dbReference type="PANTHER" id="PTHR47165:SF4">
    <property type="entry name" value="OS03G0429900 PROTEIN"/>
    <property type="match status" value="1"/>
</dbReference>
<dbReference type="AlphaFoldDB" id="A0A8T2BAN9"/>
<dbReference type="PANTHER" id="PTHR47165">
    <property type="entry name" value="OS03G0429900 PROTEIN"/>
    <property type="match status" value="1"/>
</dbReference>
<proteinExistence type="predicted"/>
<dbReference type="Pfam" id="PF02721">
    <property type="entry name" value="DUF223"/>
    <property type="match status" value="1"/>
</dbReference>
<dbReference type="InterPro" id="IPR003871">
    <property type="entry name" value="RFA1B/D_OB_1st"/>
</dbReference>
<dbReference type="OrthoDB" id="1112229at2759"/>
<dbReference type="CDD" id="cd04481">
    <property type="entry name" value="RPA1_DBD_B_like"/>
    <property type="match status" value="1"/>
</dbReference>
<accession>A0A8T2BAN9</accession>
<evidence type="ECO:0000313" key="3">
    <source>
        <dbReference type="Proteomes" id="UP000694251"/>
    </source>
</evidence>
<name>A0A8T2BAN9_ARASU</name>
<dbReference type="EMBL" id="JAEFBJ010000008">
    <property type="protein sequence ID" value="KAG7583835.1"/>
    <property type="molecule type" value="Genomic_DNA"/>
</dbReference>
<comment type="caution">
    <text evidence="2">The sequence shown here is derived from an EMBL/GenBank/DDBJ whole genome shotgun (WGS) entry which is preliminary data.</text>
</comment>
<evidence type="ECO:0000313" key="2">
    <source>
        <dbReference type="EMBL" id="KAG7583835.1"/>
    </source>
</evidence>
<dbReference type="CDD" id="cd04480">
    <property type="entry name" value="RPA1_DBD_A_like"/>
    <property type="match status" value="1"/>
</dbReference>
<reference evidence="2 3" key="1">
    <citation type="submission" date="2020-12" db="EMBL/GenBank/DDBJ databases">
        <title>Concerted genomic and epigenomic changes stabilize Arabidopsis allopolyploids.</title>
        <authorList>
            <person name="Chen Z."/>
        </authorList>
    </citation>
    <scope>NUCLEOTIDE SEQUENCE [LARGE SCALE GENOMIC DNA]</scope>
    <source>
        <strain evidence="2">As9502</strain>
        <tissue evidence="2">Leaf</tissue>
    </source>
</reference>
<dbReference type="Proteomes" id="UP000694251">
    <property type="component" value="Chromosome 8"/>
</dbReference>
<sequence length="252" mass="28754">MENFHNLSILNPTITGWHIRVKVLRSFRAKQGFPPKDLILILGNEEGMMIEAIVDKKFADYYANAIEEGQWLSIMEFAVVDNTDDIKKTSHPCKIYFLRSTCVKHVLPLPHNEVYHFASFSSIINDTIDVSVLADVVGAVFYVSPLMNVANNPHNVSGFRISFKIKDKDEHTLECVAMEREALDFDRNYRLFGGGVLVAVLRWWEIDRYFDGPKNVRICTHGSISKVIPNPNIIEVAEIRAMLERTEQENGV</sequence>
<feature type="domain" description="Replication protein A 70 kDa DNA-binding subunit B/D first OB fold" evidence="1">
    <location>
        <begin position="3"/>
        <end position="105"/>
    </location>
</feature>
<keyword evidence="3" id="KW-1185">Reference proteome</keyword>
<gene>
    <name evidence="2" type="ORF">ISN44_As08g033380</name>
</gene>